<proteinExistence type="predicted"/>
<protein>
    <recommendedName>
        <fullName evidence="4">TIGR02449 family protein</fullName>
    </recommendedName>
</protein>
<reference evidence="2 3" key="1">
    <citation type="submission" date="2006-02" db="EMBL/GenBank/DDBJ databases">
        <authorList>
            <person name="Waterbury J."/>
            <person name="Ferriera S."/>
            <person name="Johnson J."/>
            <person name="Kravitz S."/>
            <person name="Halpern A."/>
            <person name="Remington K."/>
            <person name="Beeson K."/>
            <person name="Tran B."/>
            <person name="Rogers Y.-H."/>
            <person name="Friedman R."/>
            <person name="Venter J.C."/>
        </authorList>
    </citation>
    <scope>NUCLEOTIDE SEQUENCE [LARGE SCALE GENOMIC DNA]</scope>
    <source>
        <strain evidence="2 3">Nb-231</strain>
    </source>
</reference>
<dbReference type="STRING" id="314278.NB231_13191"/>
<evidence type="ECO:0000313" key="3">
    <source>
        <dbReference type="Proteomes" id="UP000003374"/>
    </source>
</evidence>
<keyword evidence="1" id="KW-0175">Coiled coil</keyword>
<dbReference type="SUPFAM" id="SSF58064">
    <property type="entry name" value="Influenza hemagglutinin (stalk)"/>
    <property type="match status" value="1"/>
</dbReference>
<accession>A4BS91</accession>
<sequence>MVILAQFRAPGVLNETYRNRAGPDWAVDRPRASLYIQHMTKDVGQVTDSANEQITQLEHRLDALLRVVERLRQENEMLRHTQEALNTERASLLEKNETARTRIEAMINRLKAMENH</sequence>
<dbReference type="Proteomes" id="UP000003374">
    <property type="component" value="Unassembled WGS sequence"/>
</dbReference>
<evidence type="ECO:0000256" key="1">
    <source>
        <dbReference type="SAM" id="Coils"/>
    </source>
</evidence>
<evidence type="ECO:0008006" key="4">
    <source>
        <dbReference type="Google" id="ProtNLM"/>
    </source>
</evidence>
<gene>
    <name evidence="2" type="ORF">NB231_13191</name>
</gene>
<comment type="caution">
    <text evidence="2">The sequence shown here is derived from an EMBL/GenBank/DDBJ whole genome shotgun (WGS) entry which is preliminary data.</text>
</comment>
<dbReference type="HOGENOM" id="CLU_2094254_0_0_6"/>
<dbReference type="eggNOG" id="ENOG5033A9M">
    <property type="taxonomic scope" value="Bacteria"/>
</dbReference>
<organism evidence="2 3">
    <name type="scientific">Nitrococcus mobilis Nb-231</name>
    <dbReference type="NCBI Taxonomy" id="314278"/>
    <lineage>
        <taxon>Bacteria</taxon>
        <taxon>Pseudomonadati</taxon>
        <taxon>Pseudomonadota</taxon>
        <taxon>Gammaproteobacteria</taxon>
        <taxon>Chromatiales</taxon>
        <taxon>Ectothiorhodospiraceae</taxon>
        <taxon>Nitrococcus</taxon>
    </lineage>
</organism>
<evidence type="ECO:0000313" key="2">
    <source>
        <dbReference type="EMBL" id="EAR21351.1"/>
    </source>
</evidence>
<dbReference type="NCBIfam" id="TIGR02449">
    <property type="entry name" value="TIGR02449 family protein"/>
    <property type="match status" value="1"/>
</dbReference>
<dbReference type="InterPro" id="IPR012662">
    <property type="entry name" value="CHP02449"/>
</dbReference>
<feature type="coiled-coil region" evidence="1">
    <location>
        <begin position="47"/>
        <end position="116"/>
    </location>
</feature>
<dbReference type="Gene3D" id="1.20.5.340">
    <property type="match status" value="1"/>
</dbReference>
<keyword evidence="3" id="KW-1185">Reference proteome</keyword>
<name>A4BS91_9GAMM</name>
<dbReference type="AlphaFoldDB" id="A4BS91"/>
<dbReference type="EMBL" id="AAOF01000009">
    <property type="protein sequence ID" value="EAR21351.1"/>
    <property type="molecule type" value="Genomic_DNA"/>
</dbReference>